<dbReference type="Pfam" id="PF06754">
    <property type="entry name" value="PhnG"/>
    <property type="match status" value="1"/>
</dbReference>
<keyword evidence="1" id="KW-0456">Lyase</keyword>
<proteinExistence type="predicted"/>
<sequence length="138" mass="14483">MATLARADRSAIEAQLSAEPALPDHTRLRGPEAGLVMVRGRMGGSGAPFNLGEMTVTRCTIRNARGQIGHAYIAGRDGQKAELAAALDAALQDPEDGAGLEARVIAPLAEALVQADNTIRAEAEATRVDFFTLATMRS</sequence>
<dbReference type="Proteomes" id="UP000721844">
    <property type="component" value="Unassembled WGS sequence"/>
</dbReference>
<gene>
    <name evidence="1" type="primary">phnG</name>
    <name evidence="1" type="ORF">ACELLULO517_09920</name>
</gene>
<dbReference type="GO" id="GO:0016829">
    <property type="term" value="F:lyase activity"/>
    <property type="evidence" value="ECO:0007669"/>
    <property type="project" value="UniProtKB-KW"/>
</dbReference>
<accession>A0A963Z0N8</accession>
<organism evidence="1 2">
    <name type="scientific">Acidisoma cellulosilyticum</name>
    <dbReference type="NCBI Taxonomy" id="2802395"/>
    <lineage>
        <taxon>Bacteria</taxon>
        <taxon>Pseudomonadati</taxon>
        <taxon>Pseudomonadota</taxon>
        <taxon>Alphaproteobacteria</taxon>
        <taxon>Acetobacterales</taxon>
        <taxon>Acidocellaceae</taxon>
        <taxon>Acidisoma</taxon>
    </lineage>
</organism>
<dbReference type="NCBIfam" id="TIGR03293">
    <property type="entry name" value="PhnG_redo"/>
    <property type="match status" value="1"/>
</dbReference>
<dbReference type="InterPro" id="IPR009609">
    <property type="entry name" value="Phosphonate_metab_PhnG"/>
</dbReference>
<protein>
    <submittedName>
        <fullName evidence="1">Phosphonate C-P lyase system protein PhnG</fullName>
    </submittedName>
</protein>
<evidence type="ECO:0000313" key="2">
    <source>
        <dbReference type="Proteomes" id="UP000721844"/>
    </source>
</evidence>
<evidence type="ECO:0000313" key="1">
    <source>
        <dbReference type="EMBL" id="MCB8880549.1"/>
    </source>
</evidence>
<dbReference type="GO" id="GO:0015716">
    <property type="term" value="P:organic phosphonate transport"/>
    <property type="evidence" value="ECO:0007669"/>
    <property type="project" value="InterPro"/>
</dbReference>
<dbReference type="EMBL" id="JAESVA010000003">
    <property type="protein sequence ID" value="MCB8880549.1"/>
    <property type="molecule type" value="Genomic_DNA"/>
</dbReference>
<comment type="caution">
    <text evidence="1">The sequence shown here is derived from an EMBL/GenBank/DDBJ whole genome shotgun (WGS) entry which is preliminary data.</text>
</comment>
<dbReference type="GO" id="GO:0019634">
    <property type="term" value="P:organic phosphonate metabolic process"/>
    <property type="evidence" value="ECO:0007669"/>
    <property type="project" value="InterPro"/>
</dbReference>
<dbReference type="AlphaFoldDB" id="A0A963Z0N8"/>
<name>A0A963Z0N8_9PROT</name>
<reference evidence="1 2" key="1">
    <citation type="journal article" date="2021" name="Microorganisms">
        <title>Acidisoma silvae sp. nov. and Acidisomacellulosilytica sp. nov., Two Acidophilic Bacteria Isolated from Decaying Wood, Hydrolyzing Cellulose and Producing Poly-3-hydroxybutyrate.</title>
        <authorList>
            <person name="Mieszkin S."/>
            <person name="Pouder E."/>
            <person name="Uroz S."/>
            <person name="Simon-Colin C."/>
            <person name="Alain K."/>
        </authorList>
    </citation>
    <scope>NUCLEOTIDE SEQUENCE [LARGE SCALE GENOMIC DNA]</scope>
    <source>
        <strain evidence="1 2">HW T5.17</strain>
    </source>
</reference>
<keyword evidence="2" id="KW-1185">Reference proteome</keyword>